<name>A0ACC0WNV6_9STRA</name>
<organism evidence="1 2">
    <name type="scientific">Peronosclerospora sorghi</name>
    <dbReference type="NCBI Taxonomy" id="230839"/>
    <lineage>
        <taxon>Eukaryota</taxon>
        <taxon>Sar</taxon>
        <taxon>Stramenopiles</taxon>
        <taxon>Oomycota</taxon>
        <taxon>Peronosporomycetes</taxon>
        <taxon>Peronosporales</taxon>
        <taxon>Peronosporaceae</taxon>
        <taxon>Peronosclerospora</taxon>
    </lineage>
</organism>
<reference evidence="1 2" key="1">
    <citation type="journal article" date="2022" name="bioRxiv">
        <title>The genome of the oomycete Peronosclerospora sorghi, a cosmopolitan pathogen of maize and sorghum, is inflated with dispersed pseudogenes.</title>
        <authorList>
            <person name="Fletcher K."/>
            <person name="Martin F."/>
            <person name="Isakeit T."/>
            <person name="Cavanaugh K."/>
            <person name="Magill C."/>
            <person name="Michelmore R."/>
        </authorList>
    </citation>
    <scope>NUCLEOTIDE SEQUENCE [LARGE SCALE GENOMIC DNA]</scope>
    <source>
        <strain evidence="1">P6</strain>
    </source>
</reference>
<dbReference type="EMBL" id="CM047589">
    <property type="protein sequence ID" value="KAI9920422.1"/>
    <property type="molecule type" value="Genomic_DNA"/>
</dbReference>
<dbReference type="Proteomes" id="UP001163321">
    <property type="component" value="Chromosome 10"/>
</dbReference>
<keyword evidence="2" id="KW-1185">Reference proteome</keyword>
<accession>A0ACC0WNV6</accession>
<sequence>MNQSQIMKPNAKIWQSPILITRERTIGRDGTEDDLFYSTGASIMRSSFIVCPRGGQPTILDLLLFLLHIASISMGSTAKRENLDRVFTAVIMPDSIVCMYTYANPQTKWPTLLGTMHTLSAPSSTRVTRVPLPLTCVAVALSTARPSLDALADVHARISSYLDYSACFPIPRACARCIESEKLHLLERIDARERTEETTDAVLCRQYAFTPGTALAAERGNLCVLAWLCRVYYPQGRITVAVEKVAQAGHMDVLERLYVHHGNVFWARMKCA</sequence>
<evidence type="ECO:0000313" key="1">
    <source>
        <dbReference type="EMBL" id="KAI9920422.1"/>
    </source>
</evidence>
<proteinExistence type="predicted"/>
<comment type="caution">
    <text evidence="1">The sequence shown here is derived from an EMBL/GenBank/DDBJ whole genome shotgun (WGS) entry which is preliminary data.</text>
</comment>
<evidence type="ECO:0000313" key="2">
    <source>
        <dbReference type="Proteomes" id="UP001163321"/>
    </source>
</evidence>
<protein>
    <submittedName>
        <fullName evidence="1">Uncharacterized protein</fullName>
    </submittedName>
</protein>
<gene>
    <name evidence="1" type="ORF">PsorP6_016023</name>
</gene>